<dbReference type="InterPro" id="IPR019489">
    <property type="entry name" value="Clp_ATPase_C"/>
</dbReference>
<dbReference type="PROSITE" id="PS51903">
    <property type="entry name" value="CLP_R"/>
    <property type="match status" value="1"/>
</dbReference>
<feature type="region of interest" description="Disordered" evidence="7">
    <location>
        <begin position="150"/>
        <end position="187"/>
    </location>
</feature>
<dbReference type="PANTHER" id="PTHR11638">
    <property type="entry name" value="ATP-DEPENDENT CLP PROTEASE"/>
    <property type="match status" value="1"/>
</dbReference>
<feature type="coiled-coil region" evidence="6">
    <location>
        <begin position="433"/>
        <end position="486"/>
    </location>
</feature>
<dbReference type="CDD" id="cd00009">
    <property type="entry name" value="AAA"/>
    <property type="match status" value="1"/>
</dbReference>
<keyword evidence="3 10" id="KW-0067">ATP-binding</keyword>
<dbReference type="PROSITE" id="PS50151">
    <property type="entry name" value="UVR"/>
    <property type="match status" value="1"/>
</dbReference>
<evidence type="ECO:0000313" key="11">
    <source>
        <dbReference type="Proteomes" id="UP001202961"/>
    </source>
</evidence>
<dbReference type="Pfam" id="PF00004">
    <property type="entry name" value="AAA"/>
    <property type="match status" value="1"/>
</dbReference>
<gene>
    <name evidence="10" type="ORF">NB063_27945</name>
</gene>
<evidence type="ECO:0000259" key="9">
    <source>
        <dbReference type="PROSITE" id="PS51903"/>
    </source>
</evidence>
<dbReference type="CDD" id="cd19499">
    <property type="entry name" value="RecA-like_ClpB_Hsp104-like"/>
    <property type="match status" value="1"/>
</dbReference>
<evidence type="ECO:0000256" key="1">
    <source>
        <dbReference type="ARBA" id="ARBA00022737"/>
    </source>
</evidence>
<feature type="compositionally biased region" description="Basic and acidic residues" evidence="7">
    <location>
        <begin position="830"/>
        <end position="843"/>
    </location>
</feature>
<evidence type="ECO:0000256" key="3">
    <source>
        <dbReference type="ARBA" id="ARBA00022840"/>
    </source>
</evidence>
<keyword evidence="11" id="KW-1185">Reference proteome</keyword>
<feature type="domain" description="Clp R" evidence="9">
    <location>
        <begin position="2"/>
        <end position="145"/>
    </location>
</feature>
<dbReference type="SUPFAM" id="SSF81923">
    <property type="entry name" value="Double Clp-N motif"/>
    <property type="match status" value="1"/>
</dbReference>
<dbReference type="InterPro" id="IPR018368">
    <property type="entry name" value="ClpA/B_CS1"/>
</dbReference>
<proteinExistence type="predicted"/>
<reference evidence="10 11" key="1">
    <citation type="journal article" date="2022" name="Syst. Appl. Microbiol.">
        <title>Rhodopirellula aestuarii sp. nov., a novel member of the genus Rhodopirellula isolated from brackish sediments collected in the Tagus River estuary, Portugal.</title>
        <authorList>
            <person name="Vitorino I.R."/>
            <person name="Klimek D."/>
            <person name="Calusinska M."/>
            <person name="Lobo-da-Cunha A."/>
            <person name="Vasconcelos V."/>
            <person name="Lage O.M."/>
        </authorList>
    </citation>
    <scope>NUCLEOTIDE SEQUENCE [LARGE SCALE GENOMIC DNA]</scope>
    <source>
        <strain evidence="10 11">ICT_H3.1</strain>
    </source>
</reference>
<keyword evidence="1 5" id="KW-0677">Repeat</keyword>
<dbReference type="Gene3D" id="1.10.8.60">
    <property type="match status" value="2"/>
</dbReference>
<dbReference type="EMBL" id="JAMQBK010000086">
    <property type="protein sequence ID" value="MCM2374470.1"/>
    <property type="molecule type" value="Genomic_DNA"/>
</dbReference>
<feature type="compositionally biased region" description="Gly residues" evidence="7">
    <location>
        <begin position="159"/>
        <end position="169"/>
    </location>
</feature>
<dbReference type="Pfam" id="PF02861">
    <property type="entry name" value="Clp_N"/>
    <property type="match status" value="1"/>
</dbReference>
<keyword evidence="4" id="KW-0143">Chaperone</keyword>
<dbReference type="SMART" id="SM01086">
    <property type="entry name" value="ClpB_D2-small"/>
    <property type="match status" value="1"/>
</dbReference>
<evidence type="ECO:0000256" key="2">
    <source>
        <dbReference type="ARBA" id="ARBA00022741"/>
    </source>
</evidence>
<dbReference type="SUPFAM" id="SSF52540">
    <property type="entry name" value="P-loop containing nucleoside triphosphate hydrolases"/>
    <property type="match status" value="2"/>
</dbReference>
<evidence type="ECO:0000256" key="4">
    <source>
        <dbReference type="ARBA" id="ARBA00023186"/>
    </source>
</evidence>
<dbReference type="PRINTS" id="PR00300">
    <property type="entry name" value="CLPPROTEASEA"/>
</dbReference>
<evidence type="ECO:0000313" key="10">
    <source>
        <dbReference type="EMBL" id="MCM2374470.1"/>
    </source>
</evidence>
<dbReference type="Gene3D" id="1.10.1780.10">
    <property type="entry name" value="Clp, N-terminal domain"/>
    <property type="match status" value="1"/>
</dbReference>
<accession>A0ABT0UDC4</accession>
<keyword evidence="10" id="KW-0645">Protease</keyword>
<dbReference type="InterPro" id="IPR050130">
    <property type="entry name" value="ClpA_ClpB"/>
</dbReference>
<protein>
    <submittedName>
        <fullName evidence="10">ATP-dependent Clp protease ATP-binding subunit</fullName>
    </submittedName>
</protein>
<dbReference type="InterPro" id="IPR004176">
    <property type="entry name" value="Clp_R_N"/>
</dbReference>
<evidence type="ECO:0000256" key="5">
    <source>
        <dbReference type="PROSITE-ProRule" id="PRU01251"/>
    </source>
</evidence>
<dbReference type="GO" id="GO:0006508">
    <property type="term" value="P:proteolysis"/>
    <property type="evidence" value="ECO:0007669"/>
    <property type="project" value="UniProtKB-KW"/>
</dbReference>
<dbReference type="PANTHER" id="PTHR11638:SF18">
    <property type="entry name" value="HEAT SHOCK PROTEIN 104"/>
    <property type="match status" value="1"/>
</dbReference>
<keyword evidence="2" id="KW-0547">Nucleotide-binding</keyword>
<keyword evidence="6" id="KW-0175">Coiled coil</keyword>
<dbReference type="InterPro" id="IPR003959">
    <property type="entry name" value="ATPase_AAA_core"/>
</dbReference>
<organism evidence="10 11">
    <name type="scientific">Aporhodopirellula aestuarii</name>
    <dbReference type="NCBI Taxonomy" id="2950107"/>
    <lineage>
        <taxon>Bacteria</taxon>
        <taxon>Pseudomonadati</taxon>
        <taxon>Planctomycetota</taxon>
        <taxon>Planctomycetia</taxon>
        <taxon>Pirellulales</taxon>
        <taxon>Pirellulaceae</taxon>
        <taxon>Aporhodopirellula</taxon>
    </lineage>
</organism>
<dbReference type="InterPro" id="IPR041546">
    <property type="entry name" value="ClpA/ClpB_AAA_lid"/>
</dbReference>
<feature type="compositionally biased region" description="Basic and acidic residues" evidence="7">
    <location>
        <begin position="853"/>
        <end position="865"/>
    </location>
</feature>
<dbReference type="InterPro" id="IPR001270">
    <property type="entry name" value="ClpA/B"/>
</dbReference>
<dbReference type="InterPro" id="IPR036628">
    <property type="entry name" value="Clp_N_dom_sf"/>
</dbReference>
<dbReference type="GO" id="GO:0005524">
    <property type="term" value="F:ATP binding"/>
    <property type="evidence" value="ECO:0007669"/>
    <property type="project" value="UniProtKB-KW"/>
</dbReference>
<keyword evidence="10" id="KW-0378">Hydrolase</keyword>
<dbReference type="PROSITE" id="PS00870">
    <property type="entry name" value="CLPAB_1"/>
    <property type="match status" value="1"/>
</dbReference>
<dbReference type="Pfam" id="PF07724">
    <property type="entry name" value="AAA_2"/>
    <property type="match status" value="1"/>
</dbReference>
<dbReference type="InterPro" id="IPR003593">
    <property type="entry name" value="AAA+_ATPase"/>
</dbReference>
<dbReference type="GO" id="GO:0008233">
    <property type="term" value="F:peptidase activity"/>
    <property type="evidence" value="ECO:0007669"/>
    <property type="project" value="UniProtKB-KW"/>
</dbReference>
<evidence type="ECO:0000259" key="8">
    <source>
        <dbReference type="PROSITE" id="PS50151"/>
    </source>
</evidence>
<dbReference type="InterPro" id="IPR027417">
    <property type="entry name" value="P-loop_NTPase"/>
</dbReference>
<dbReference type="Pfam" id="PF10431">
    <property type="entry name" value="ClpB_D2-small"/>
    <property type="match status" value="1"/>
</dbReference>
<dbReference type="Pfam" id="PF17871">
    <property type="entry name" value="AAA_lid_9"/>
    <property type="match status" value="1"/>
</dbReference>
<dbReference type="Gene3D" id="4.10.860.10">
    <property type="entry name" value="UVR domain"/>
    <property type="match status" value="1"/>
</dbReference>
<evidence type="ECO:0000256" key="7">
    <source>
        <dbReference type="SAM" id="MobiDB-lite"/>
    </source>
</evidence>
<feature type="compositionally biased region" description="Low complexity" evidence="7">
    <location>
        <begin position="170"/>
        <end position="180"/>
    </location>
</feature>
<feature type="domain" description="UVR" evidence="8">
    <location>
        <begin position="437"/>
        <end position="472"/>
    </location>
</feature>
<evidence type="ECO:0000256" key="6">
    <source>
        <dbReference type="SAM" id="Coils"/>
    </source>
</evidence>
<comment type="caution">
    <text evidence="10">The sequence shown here is derived from an EMBL/GenBank/DDBJ whole genome shotgun (WGS) entry which is preliminary data.</text>
</comment>
<dbReference type="RefSeq" id="WP_250932360.1">
    <property type="nucleotide sequence ID" value="NZ_JAMQBK010000086.1"/>
</dbReference>
<feature type="region of interest" description="Disordered" evidence="7">
    <location>
        <begin position="830"/>
        <end position="865"/>
    </location>
</feature>
<sequence>MYERFTDRARKVMQLANQEAQRFNHEYIGTEHILLGLVKEGSGVAANVLKNLDVDLRKIRLEVEKLVQSGPEMVTVGKLPQTPRAKKVIEYSMEEARNLNHSYVGTEHILLGLLREQEGVAAQVLMNLGLKLEDVREEVLNLLGHGLEGAEVGERGGRTGEGSDGGSSGSGSSKSGKSKTPALDSFGRDLTELARKGELDPVIGREREIERAIQILCRRTKNNPVLLGEAGVGKTAIIEGFAQRVINGEVPEILSEKRIVVLDLAMMVAGTKYRGQFEERIKAVMTEVRRVKNTILFIDELHTLVGAGGAEGAIDAANVLKPALARGEIQCIGATTLDEYRKYIEKDNALARRFQEIMVEPTGTKETIEILKGLRERYEEHHRVQFTDDAVVAAVEMSERYITARCLPDKAIDVIDEAGARVRLRSMTRPPDLKEIDEQVETLNKDKEDAVANQDFEKAANLRDQAEKLRKKKEKITQEWREKSQQTDGVVDEEVIAEVVSKMTGIPLTRLSTEDSLRLLKMEEELHQRVVSQEQAVTAIAKAVRRSRSGLKDPKRPTGSFIFAGPTGVGKTLLAKALAEYMFGDADALVHIDMSEYMEKHNVSRLIGAPPGFVGYEEGGQLTEKIRRRPYAVVLFDEIEKAHPDVFNMLLQVMEEGRLTDSFGRNVDFRNTILIMTTNAGAEAIKNEAAFGFAKPDGDASYDSMKSRVMDSIERVFRPEFLNRLDDTIIFRHLTTTDLKGIIDFELQKVRERLLERGLALELTDEAKEFLIKKGSNLDYGARPLRRALEQRIEDPLGEELLRGTFEGKDTIVITVHRDDSGKITRLNFDGEVRGLPDPKDSQETVGASAGSKTEKTDESSEDKS</sequence>
<dbReference type="SMART" id="SM00382">
    <property type="entry name" value="AAA"/>
    <property type="match status" value="2"/>
</dbReference>
<name>A0ABT0UDC4_9BACT</name>
<dbReference type="Gene3D" id="3.40.50.300">
    <property type="entry name" value="P-loop containing nucleotide triphosphate hydrolases"/>
    <property type="match status" value="2"/>
</dbReference>
<dbReference type="Proteomes" id="UP001202961">
    <property type="component" value="Unassembled WGS sequence"/>
</dbReference>
<dbReference type="InterPro" id="IPR001943">
    <property type="entry name" value="UVR_dom"/>
</dbReference>